<dbReference type="InterPro" id="IPR002213">
    <property type="entry name" value="UDP_glucos_trans"/>
</dbReference>
<evidence type="ECO:0000313" key="2">
    <source>
        <dbReference type="EMBL" id="NXC21838.1"/>
    </source>
</evidence>
<dbReference type="GO" id="GO:0008194">
    <property type="term" value="F:UDP-glycosyltransferase activity"/>
    <property type="evidence" value="ECO:0007669"/>
    <property type="project" value="InterPro"/>
</dbReference>
<keyword evidence="3" id="KW-1185">Reference proteome</keyword>
<reference evidence="2" key="1">
    <citation type="submission" date="2019-09" db="EMBL/GenBank/DDBJ databases">
        <title>Bird 10,000 Genomes (B10K) Project - Family phase.</title>
        <authorList>
            <person name="Zhang G."/>
        </authorList>
    </citation>
    <scope>NUCLEOTIDE SEQUENCE</scope>
    <source>
        <strain evidence="2">B10K-CU-031-40</strain>
    </source>
</reference>
<gene>
    <name evidence="2" type="primary">Ugt1a1_2</name>
    <name evidence="2" type="ORF">CORCRI_R13428</name>
</gene>
<dbReference type="EMBL" id="WBMX01011802">
    <property type="protein sequence ID" value="NXC21838.1"/>
    <property type="molecule type" value="Genomic_DNA"/>
</dbReference>
<evidence type="ECO:0000256" key="1">
    <source>
        <dbReference type="ARBA" id="ARBA00022679"/>
    </source>
</evidence>
<dbReference type="Proteomes" id="UP000621168">
    <property type="component" value="Unassembled WGS sequence"/>
</dbReference>
<dbReference type="AlphaFoldDB" id="A0A851LTH8"/>
<sequence>VPSDGSPWFSMREVLDGLRQKGHEIVVVAPGISLNIKPSENFVMKLYPVPYTQEEMDETLEAFLQVTLEEGSFLERFFKVYKSMKKVSDLALSSCAQLLYNKELVRYLEESKF</sequence>
<protein>
    <submittedName>
        <fullName evidence="2">UD11 glucuronosyltransferase</fullName>
    </submittedName>
</protein>
<feature type="non-terminal residue" evidence="2">
    <location>
        <position position="1"/>
    </location>
</feature>
<proteinExistence type="predicted"/>
<organism evidence="2 3">
    <name type="scientific">Corythaeola cristata</name>
    <name type="common">Great blue turaco</name>
    <dbReference type="NCBI Taxonomy" id="103954"/>
    <lineage>
        <taxon>Eukaryota</taxon>
        <taxon>Metazoa</taxon>
        <taxon>Chordata</taxon>
        <taxon>Craniata</taxon>
        <taxon>Vertebrata</taxon>
        <taxon>Euteleostomi</taxon>
        <taxon>Archelosauria</taxon>
        <taxon>Archosauria</taxon>
        <taxon>Dinosauria</taxon>
        <taxon>Saurischia</taxon>
        <taxon>Theropoda</taxon>
        <taxon>Coelurosauria</taxon>
        <taxon>Aves</taxon>
        <taxon>Neognathae</taxon>
        <taxon>Neoaves</taxon>
        <taxon>Otidimorphae</taxon>
        <taxon>Musophagiformes</taxon>
        <taxon>Musophagidae</taxon>
        <taxon>Corythaeola</taxon>
    </lineage>
</organism>
<accession>A0A851LTH8</accession>
<feature type="non-terminal residue" evidence="2">
    <location>
        <position position="113"/>
    </location>
</feature>
<evidence type="ECO:0000313" key="3">
    <source>
        <dbReference type="Proteomes" id="UP000621168"/>
    </source>
</evidence>
<keyword evidence="1 2" id="KW-0808">Transferase</keyword>
<dbReference type="OrthoDB" id="5835829at2759"/>
<name>A0A851LTH8_CORCR</name>
<dbReference type="Pfam" id="PF00201">
    <property type="entry name" value="UDPGT"/>
    <property type="match status" value="1"/>
</dbReference>
<comment type="caution">
    <text evidence="2">The sequence shown here is derived from an EMBL/GenBank/DDBJ whole genome shotgun (WGS) entry which is preliminary data.</text>
</comment>